<feature type="region of interest" description="Disordered" evidence="3">
    <location>
        <begin position="1340"/>
        <end position="1364"/>
    </location>
</feature>
<keyword evidence="1" id="KW-0833">Ubl conjugation pathway</keyword>
<dbReference type="Pfam" id="PF08005">
    <property type="entry name" value="PHR"/>
    <property type="match status" value="2"/>
</dbReference>
<feature type="region of interest" description="Disordered" evidence="3">
    <location>
        <begin position="731"/>
        <end position="753"/>
    </location>
</feature>
<keyword evidence="6" id="KW-1185">Reference proteome</keyword>
<feature type="region of interest" description="Disordered" evidence="3">
    <location>
        <begin position="770"/>
        <end position="791"/>
    </location>
</feature>
<organism evidence="5 6">
    <name type="scientific">Ditylenchus destructor</name>
    <dbReference type="NCBI Taxonomy" id="166010"/>
    <lineage>
        <taxon>Eukaryota</taxon>
        <taxon>Metazoa</taxon>
        <taxon>Ecdysozoa</taxon>
        <taxon>Nematoda</taxon>
        <taxon>Chromadorea</taxon>
        <taxon>Rhabditida</taxon>
        <taxon>Tylenchina</taxon>
        <taxon>Tylenchomorpha</taxon>
        <taxon>Sphaerularioidea</taxon>
        <taxon>Anguinidae</taxon>
        <taxon>Anguininae</taxon>
        <taxon>Ditylenchus</taxon>
    </lineage>
</organism>
<dbReference type="GO" id="GO:0005886">
    <property type="term" value="C:plasma membrane"/>
    <property type="evidence" value="ECO:0007669"/>
    <property type="project" value="TreeGrafter"/>
</dbReference>
<dbReference type="GO" id="GO:0008582">
    <property type="term" value="P:regulation of synaptic assembly at neuromuscular junction"/>
    <property type="evidence" value="ECO:0007669"/>
    <property type="project" value="TreeGrafter"/>
</dbReference>
<dbReference type="PANTHER" id="PTHR45943">
    <property type="entry name" value="E3 UBIQUITIN-PROTEIN LIGASE MYCBP2"/>
    <property type="match status" value="1"/>
</dbReference>
<comment type="caution">
    <text evidence="5">The sequence shown here is derived from an EMBL/GenBank/DDBJ whole genome shotgun (WGS) entry which is preliminary data.</text>
</comment>
<dbReference type="PRINTS" id="PR00633">
    <property type="entry name" value="RCCNDNSATION"/>
</dbReference>
<feature type="compositionally biased region" description="Polar residues" evidence="3">
    <location>
        <begin position="770"/>
        <end position="779"/>
    </location>
</feature>
<dbReference type="GO" id="GO:0007411">
    <property type="term" value="P:axon guidance"/>
    <property type="evidence" value="ECO:0007669"/>
    <property type="project" value="TreeGrafter"/>
</dbReference>
<dbReference type="Pfam" id="PF13540">
    <property type="entry name" value="RCC1_2"/>
    <property type="match status" value="1"/>
</dbReference>
<name>A0AAD4R490_9BILA</name>
<feature type="domain" description="PHR" evidence="4">
    <location>
        <begin position="1181"/>
        <end position="1332"/>
    </location>
</feature>
<dbReference type="Gene3D" id="2.60.120.820">
    <property type="entry name" value="PHR domain"/>
    <property type="match status" value="2"/>
</dbReference>
<evidence type="ECO:0000256" key="2">
    <source>
        <dbReference type="PROSITE-ProRule" id="PRU00235"/>
    </source>
</evidence>
<reference evidence="5" key="1">
    <citation type="submission" date="2022-01" db="EMBL/GenBank/DDBJ databases">
        <title>Genome Sequence Resource for Two Populations of Ditylenchus destructor, the Migratory Endoparasitic Phytonematode.</title>
        <authorList>
            <person name="Zhang H."/>
            <person name="Lin R."/>
            <person name="Xie B."/>
        </authorList>
    </citation>
    <scope>NUCLEOTIDE SEQUENCE</scope>
    <source>
        <strain evidence="5">BazhouSP</strain>
    </source>
</reference>
<evidence type="ECO:0000313" key="5">
    <source>
        <dbReference type="EMBL" id="KAI1714938.1"/>
    </source>
</evidence>
<gene>
    <name evidence="5" type="ORF">DdX_08213</name>
</gene>
<proteinExistence type="predicted"/>
<dbReference type="InterPro" id="IPR000408">
    <property type="entry name" value="Reg_chr_condens"/>
</dbReference>
<dbReference type="GO" id="GO:0005634">
    <property type="term" value="C:nucleus"/>
    <property type="evidence" value="ECO:0007669"/>
    <property type="project" value="TreeGrafter"/>
</dbReference>
<evidence type="ECO:0000313" key="6">
    <source>
        <dbReference type="Proteomes" id="UP001201812"/>
    </source>
</evidence>
<evidence type="ECO:0000256" key="1">
    <source>
        <dbReference type="ARBA" id="ARBA00022786"/>
    </source>
</evidence>
<dbReference type="EMBL" id="JAKKPZ010000012">
    <property type="protein sequence ID" value="KAI1714938.1"/>
    <property type="molecule type" value="Genomic_DNA"/>
</dbReference>
<feature type="repeat" description="RCC1" evidence="2">
    <location>
        <begin position="861"/>
        <end position="912"/>
    </location>
</feature>
<dbReference type="InterPro" id="IPR009091">
    <property type="entry name" value="RCC1/BLIP-II"/>
</dbReference>
<dbReference type="InterPro" id="IPR038648">
    <property type="entry name" value="PHR_sf"/>
</dbReference>
<evidence type="ECO:0000259" key="4">
    <source>
        <dbReference type="Pfam" id="PF08005"/>
    </source>
</evidence>
<sequence length="2948" mass="325361">MSYYLQNFEPNYFSNIPKECQLEDVPCCSFTAGTTLNPNETSRYNKQANRCNAEKESPYRAHQKKIRKQYSKLLALWAKNFYKNASLHSVTSAASNLDTYNRKEQQDSVHNNVLQRVPTDLDATVVPSSGEFGAELLAEAQKYTNVVAPCSIFGANALAQTAVLRYSNFLDSENGDVSSKARAESLELWMEKARIFNEAKSTDGIPGKKDNGGFELVTIGLDSIFSVMVELNQRDPELCSQALQSLLQLLQNLPAESLSREPKSVVERMHSLLKQLRIEVSLAVACGHPQYIYSTVETLLCDAKKNVPFNQLCSECNMLPKNFHTLALNIQRYVYRGCPPTKTDKISQWRALLSSGESLCDFELVFPSNQSSYSDYGHSESTTSNVSHGSVVSNGSFVFMLTNYGLLKVGSGLTETKCGEVLSSNEILKYIDGSVLLVCNESLYLRRKHSSRLWVLDVETLREIGEIMLPASLSSEGVLFSDGKSFFHANLDEQWNFITTPLDDSSFMPLSNPRLKQCHRLAEIDYGVFGDTSQLNELFGSIPNSLQGVAVDIQICSNVAFILTRQGKVFYSGRGSALDLQDATKDEWLELPLSEHIVGMTGQSGSCLIMRSGAGHIWALGNLGEFFDNQTGAHQQQRTPSKKPRKIRIPNKRKCVSVAATAGCMAMATDSGKCIFHGRHIITTTSNTLSALDSIGAVATVALGRTHAVFVTKNGMLYSCGLNNMNQCGRHETQSTAATTSRNNPGSTSPNIATSYEYSEDANLLQIRTTSNQSPNRSPLPTEDSQNEHSFVRRAGISAQIARRRESGDKLGANFGLQFPDTTGGAILSPSRVVLLRPTNDIKVATVSVGNYHTVVLSADHQVFTFGSNVNGQLGTGDTLRRPGAHRVNLPSNVQVVQAVAGANHCVLRTSAGQVITFGAYKNGQLGRRPADKHKQTTTEPTSIFPGPTNREWFAEPGFVQGFGQTHGRLASWVGAQSDRTIIQCQRQVISQADLANCQVTANQEYILVVPSNKRGCNNKNYVVIGRQPYIGVNHFKISSAGALVGRSVCLDPRYSALLWSFDAVRMRVFAHSLDSQDSISVKSKSYDKSKQISEPSFLKKHRKFFATTALLLPSESENRFSDVQIAVYMLSMMYNLNIGAVAGTFESSVSTDVQGGKRQSSFGANEANGNFCPNDCSTVNRFESYGGGWGYSAHCVEAIQFKTNSDIFFCGVGLFGGRGEYMGKLKLFRVIGGADVEEQCVELLAETDEVIYECAPRETTFLRLAKGVEVRANQWHVIWAQIQGPSSDCGAAGQATVRNPADNVEFNFRTSLLSNNGTDVDVGQIPEIYYRLEKSSNRSVGTSRQTSRSPADEFGPAETSEESPAANLTYPKCLLKIEPGVMSHLYRILDWAIQGTLMMANSKDINDTDANWKQERAAFIGIVALRIIRLYIRILYKDGEENDAEIDRDHMSRAIEPIVRIHQTLIELFSSADKKLFNSDDTCLLLVDECIDAYVSCASLFVPSPQILRVHLSNAVVQAENLGSYRCWFLFALLRVFSHLDNYILPILDDRNGEVNAVKGGLLAAKLAEEFAASQKAGQSTQETTVTSSQQIKFLFTLAFANVDSDNVECVLTARLKYAAQEVIVKITKALVDAGLNIDSGPVLLQTPNRFQKISSQMNWDVDGDAYDAIAFKIDSSTINLHGAGVFLNCTSRSQCEYELGLLVNKGDSVNESWTLIEQTSGTVSDQTLMGGVDQIGDGVYANNDNGPPPQVVMIRFGRPVTLKPGVCYAVRVMLNAGKSFYGEDGICSVRLQNNAHITFFPCSLSQNGTTILRGQIPSLLYSVDKSPVKSRRHSEPHRNGFWFDQRTSIGLQNEIQENVPNGDLETSPEQTQQLFVQILRLLAQKLSSKMMISGQIPPTDRNTCSRLVAYGNVFVELHPWMTFDLIAAFDEVLPLMANLATDDENEDQDKSLNNAITASDKKYGGVSQKDRTRIMTLSKPTVQSVVESAHPYKSGQIYSQKVSFNPSVQFLSIRFHDECQTAQSGDVLWIYASVTENAKGSTFYPIGKYSGDRGWPVDTVVLVPGNLVWFVLETSPLQDQDCMDATKMYGFRCTVDGIFTNLSASIQSSPTSEILGQEFTWFCANSCRQLVQLPNTSNISHLREFSAGEQRTRDLVRRHGALLKRGLNIGTPVLKEVLQKRLPGAKQCQESQFLKDFISSDLETSAGTLARAIVGRPFVDLANCVMEVIPNEGLYYVGQSLRIQILLKDQFDRPIYAISQNNNKLDVEIFISCGISGLEVMVENDEILASRKALKSLQMSEPFRSVYVNKARYMSITMMSAFADHSFEELRLAYQHDSAIRTTLKLEREQPISEDRDQNLGPSSLASSISFSGIWTPRRAGRYTMQCSIDGFNLKSLKHVNVSEAVYSSSLVYSSNLVGSASKSQEQKVTEIESTKNLTATPRHASGIAIPENQKQNMAVCESTADFRGIRVRTHPTLSANNQIGVISRGGAFEYTEILKNADGVWLKMASDARSLYCDHHRSYSTQAWCLQFNNHLQVQYLTLPVQNGPKLSVDHQIAPKLTPKQEKAQQSIPQTSNCLRCVFAAFVWHSPGKIQNLITAANHLKSQPEIRQSLQRAEFGHFSRSSANTNNLPGVVQKVVGLWNEISRSTLAVLEKQMILPSPLDRNYSAHKIGAGNDMEVKKPSEKNGQADELCELCDGRFQKPITTHMRVRHPGCGGPSFSHGYNSVGHYTTGWTGTCGDGGQGNAVWYLLCPNCRLNYLKKGTSKPPYMEDSKKPQIGLSAYDSTTSKPSVEAILKRNALFLLELRPAHDEVASALNNQQRRPKHTGEWKIDMYPSGSPLPVQSGIGVRHIPSDMGNLAAMDEDVMSSADEDEFVEYTTSADILKRSPYRHPTHLSDPGTAGYGMTYDSMNFDELAGMQDIGSLSASANLYKREAGFSQVCL</sequence>
<dbReference type="PROSITE" id="PS50012">
    <property type="entry name" value="RCC1_3"/>
    <property type="match status" value="1"/>
</dbReference>
<evidence type="ECO:0000256" key="3">
    <source>
        <dbReference type="SAM" id="MobiDB-lite"/>
    </source>
</evidence>
<feature type="compositionally biased region" description="Polar residues" evidence="3">
    <location>
        <begin position="1340"/>
        <end position="1350"/>
    </location>
</feature>
<dbReference type="InterPro" id="IPR012983">
    <property type="entry name" value="PHR"/>
</dbReference>
<dbReference type="GO" id="GO:0061630">
    <property type="term" value="F:ubiquitin protein ligase activity"/>
    <property type="evidence" value="ECO:0007669"/>
    <property type="project" value="TreeGrafter"/>
</dbReference>
<dbReference type="Pfam" id="PF00415">
    <property type="entry name" value="RCC1"/>
    <property type="match status" value="1"/>
</dbReference>
<protein>
    <submittedName>
        <fullName evidence="5">PHR domain-containing protein</fullName>
    </submittedName>
</protein>
<feature type="domain" description="PHR" evidence="4">
    <location>
        <begin position="1650"/>
        <end position="1824"/>
    </location>
</feature>
<dbReference type="Proteomes" id="UP001201812">
    <property type="component" value="Unassembled WGS sequence"/>
</dbReference>
<dbReference type="PANTHER" id="PTHR45943:SF1">
    <property type="entry name" value="E3 UBIQUITIN-PROTEIN LIGASE MYCBP2"/>
    <property type="match status" value="1"/>
</dbReference>
<dbReference type="Gene3D" id="2.130.10.30">
    <property type="entry name" value="Regulator of chromosome condensation 1/beta-lactamase-inhibitor protein II"/>
    <property type="match status" value="2"/>
</dbReference>
<feature type="region of interest" description="Disordered" evidence="3">
    <location>
        <begin position="927"/>
        <end position="948"/>
    </location>
</feature>
<dbReference type="SUPFAM" id="SSF50985">
    <property type="entry name" value="RCC1/BLIP-II"/>
    <property type="match status" value="1"/>
</dbReference>
<feature type="compositionally biased region" description="Polar residues" evidence="3">
    <location>
        <begin position="734"/>
        <end position="753"/>
    </location>
</feature>
<accession>A0AAD4R490</accession>